<protein>
    <recommendedName>
        <fullName evidence="4">Restriction of telomere capping protein 5</fullName>
    </recommendedName>
</protein>
<dbReference type="SMART" id="SM00584">
    <property type="entry name" value="TLDc"/>
    <property type="match status" value="1"/>
</dbReference>
<comment type="subcellular location">
    <subcellularLocation>
        <location evidence="2">Cytoplasm</location>
    </subcellularLocation>
</comment>
<feature type="chain" id="PRO_5006136309" description="Restriction of telomere capping protein 5" evidence="6">
    <location>
        <begin position="19"/>
        <end position="682"/>
    </location>
</feature>
<dbReference type="GO" id="GO:0006979">
    <property type="term" value="P:response to oxidative stress"/>
    <property type="evidence" value="ECO:0007669"/>
    <property type="project" value="TreeGrafter"/>
</dbReference>
<dbReference type="PANTHER" id="PTHR23354:SF130">
    <property type="entry name" value="RESTRICTION OF TELOMERE CAPPING PROTEIN 5"/>
    <property type="match status" value="1"/>
</dbReference>
<evidence type="ECO:0000313" key="9">
    <source>
        <dbReference type="Proteomes" id="UP000050424"/>
    </source>
</evidence>
<feature type="domain" description="TLDc" evidence="7">
    <location>
        <begin position="408"/>
        <end position="627"/>
    </location>
</feature>
<dbReference type="PROSITE" id="PS51886">
    <property type="entry name" value="TLDC"/>
    <property type="match status" value="1"/>
</dbReference>
<dbReference type="GO" id="GO:0005634">
    <property type="term" value="C:nucleus"/>
    <property type="evidence" value="ECO:0007669"/>
    <property type="project" value="TreeGrafter"/>
</dbReference>
<dbReference type="EMBL" id="LKCW01000004">
    <property type="protein sequence ID" value="KPM45881.1"/>
    <property type="molecule type" value="Genomic_DNA"/>
</dbReference>
<evidence type="ECO:0000256" key="6">
    <source>
        <dbReference type="SAM" id="SignalP"/>
    </source>
</evidence>
<gene>
    <name evidence="8" type="ORF">AK830_g643</name>
</gene>
<sequence length="682" mass="76307">MRPSTILLWPVSLGLVSAAVMRREPDASLAERDADPETVDPQVATRNLESRRDFDLDIKVGSQGGKIVKSWPLLKMGQSLSDEQPPRRTHEELSHELAQRFKDKCFTSLEFYSLRDVFKSLADQQDSIKYLKEDTIARYLEIPDILHASPVIFQMVSYLGAFPFLRDAPVVLELPQMIMVVVIMTERYRKVLARGSTDRTKLLFKSMAVYDRKPSETEIKPVVLADEPPEKEQNGNSHAAGFAVDEAHDDGDEDDDEDDDLVLTAFELLDIKEAVDQGHAPNFHGATIPSDNFRKLLMLLLLAAPLDPQESLSLYSSRVVGEELESLHSTAECILSSFVNAEKAPGIRYNHFKAIIPVICPHLFRGFNGLFEHFLFSKNLDFSKHQIDSAKAAEVLKIAQPLLPESGEILNASTLSQISLFLPGSDLFRRVRLLYSGNDAGFSMGSFQTRVFNWQAPTLLLVSGTRLGDVPDGGQEASFAASLPSRRFPHGSKSDRLTFGVYIREHWKHTHRACFGDSDTVLFQLEPIHDVFPASTFNKDYMTFTKAPSNPPMLAAGCPHPKPTQAHRKAETHRLGPVSLFLDDSFEFGVFNHDYTSRGGAFHPSVVRKFDFQDRFQIENLEVWGCGGDDEAKAQAERWAWEEREAESRRRINLGTGDIDADRALLEMAGLVGANRSGGSML</sequence>
<dbReference type="Proteomes" id="UP000050424">
    <property type="component" value="Unassembled WGS sequence"/>
</dbReference>
<comment type="function">
    <text evidence="1">May be involved in a process influencing telomere capping.</text>
</comment>
<name>A0A0P7BWF4_9HYPO</name>
<dbReference type="STRING" id="78410.A0A0P7BWF4"/>
<reference evidence="8 9" key="1">
    <citation type="submission" date="2015-09" db="EMBL/GenBank/DDBJ databases">
        <title>Draft genome of a European isolate of the apple canker pathogen Neonectria ditissima.</title>
        <authorList>
            <person name="Gomez-Cortecero A."/>
            <person name="Harrison R.J."/>
            <person name="Armitage A.D."/>
        </authorList>
    </citation>
    <scope>NUCLEOTIDE SEQUENCE [LARGE SCALE GENOMIC DNA]</scope>
    <source>
        <strain evidence="8 9">R09/05</strain>
    </source>
</reference>
<feature type="signal peptide" evidence="6">
    <location>
        <begin position="1"/>
        <end position="18"/>
    </location>
</feature>
<evidence type="ECO:0000256" key="5">
    <source>
        <dbReference type="ARBA" id="ARBA00022490"/>
    </source>
</evidence>
<dbReference type="InterPro" id="IPR006571">
    <property type="entry name" value="TLDc_dom"/>
</dbReference>
<evidence type="ECO:0000256" key="2">
    <source>
        <dbReference type="ARBA" id="ARBA00004496"/>
    </source>
</evidence>
<organism evidence="8 9">
    <name type="scientific">Neonectria ditissima</name>
    <dbReference type="NCBI Taxonomy" id="78410"/>
    <lineage>
        <taxon>Eukaryota</taxon>
        <taxon>Fungi</taxon>
        <taxon>Dikarya</taxon>
        <taxon>Ascomycota</taxon>
        <taxon>Pezizomycotina</taxon>
        <taxon>Sordariomycetes</taxon>
        <taxon>Hypocreomycetidae</taxon>
        <taxon>Hypocreales</taxon>
        <taxon>Nectriaceae</taxon>
        <taxon>Neonectria</taxon>
    </lineage>
</organism>
<keyword evidence="9" id="KW-1185">Reference proteome</keyword>
<evidence type="ECO:0000259" key="7">
    <source>
        <dbReference type="PROSITE" id="PS51886"/>
    </source>
</evidence>
<evidence type="ECO:0000313" key="8">
    <source>
        <dbReference type="EMBL" id="KPM45881.1"/>
    </source>
</evidence>
<comment type="similarity">
    <text evidence="3">Belongs to the RTC5 family.</text>
</comment>
<evidence type="ECO:0000256" key="3">
    <source>
        <dbReference type="ARBA" id="ARBA00006731"/>
    </source>
</evidence>
<dbReference type="Pfam" id="PF07534">
    <property type="entry name" value="TLD"/>
    <property type="match status" value="1"/>
</dbReference>
<dbReference type="AlphaFoldDB" id="A0A0P7BWF4"/>
<keyword evidence="6" id="KW-0732">Signal</keyword>
<dbReference type="PANTHER" id="PTHR23354">
    <property type="entry name" value="NUCLEOLAR PROTEIN 7/ESTROGEN RECEPTOR COACTIVATOR-RELATED"/>
    <property type="match status" value="1"/>
</dbReference>
<dbReference type="OrthoDB" id="289228at2759"/>
<keyword evidence="5" id="KW-0963">Cytoplasm</keyword>
<dbReference type="GO" id="GO:0005737">
    <property type="term" value="C:cytoplasm"/>
    <property type="evidence" value="ECO:0007669"/>
    <property type="project" value="UniProtKB-SubCell"/>
</dbReference>
<evidence type="ECO:0000256" key="1">
    <source>
        <dbReference type="ARBA" id="ARBA00002738"/>
    </source>
</evidence>
<accession>A0A0P7BWF4</accession>
<comment type="caution">
    <text evidence="8">The sequence shown here is derived from an EMBL/GenBank/DDBJ whole genome shotgun (WGS) entry which is preliminary data.</text>
</comment>
<proteinExistence type="inferred from homology"/>
<evidence type="ECO:0000256" key="4">
    <source>
        <dbReference type="ARBA" id="ARBA00015163"/>
    </source>
</evidence>